<reference evidence="10 11" key="1">
    <citation type="submission" date="2016-11" db="EMBL/GenBank/DDBJ databases">
        <authorList>
            <person name="Jaros S."/>
            <person name="Januszkiewicz K."/>
            <person name="Wedrychowicz H."/>
        </authorList>
    </citation>
    <scope>NUCLEOTIDE SEQUENCE [LARGE SCALE GENOMIC DNA]</scope>
    <source>
        <strain evidence="10 11">DSM 9297</strain>
    </source>
</reference>
<feature type="transmembrane region" description="Helical" evidence="7">
    <location>
        <begin position="292"/>
        <end position="313"/>
    </location>
</feature>
<feature type="transmembrane region" description="Helical" evidence="7">
    <location>
        <begin position="125"/>
        <end position="149"/>
    </location>
</feature>
<dbReference type="Gene3D" id="1.10.3720.10">
    <property type="entry name" value="MetI-like"/>
    <property type="match status" value="1"/>
</dbReference>
<feature type="transmembrane region" description="Helical" evidence="7">
    <location>
        <begin position="156"/>
        <end position="177"/>
    </location>
</feature>
<evidence type="ECO:0000256" key="6">
    <source>
        <dbReference type="ARBA" id="ARBA00023136"/>
    </source>
</evidence>
<dbReference type="PROSITE" id="PS50928">
    <property type="entry name" value="ABC_TM1"/>
    <property type="match status" value="1"/>
</dbReference>
<evidence type="ECO:0000256" key="3">
    <source>
        <dbReference type="ARBA" id="ARBA00022475"/>
    </source>
</evidence>
<keyword evidence="4 7" id="KW-0812">Transmembrane</keyword>
<keyword evidence="2 7" id="KW-0813">Transport</keyword>
<dbReference type="GO" id="GO:0055085">
    <property type="term" value="P:transmembrane transport"/>
    <property type="evidence" value="ECO:0007669"/>
    <property type="project" value="InterPro"/>
</dbReference>
<feature type="transmembrane region" description="Helical" evidence="7">
    <location>
        <begin position="65"/>
        <end position="84"/>
    </location>
</feature>
<dbReference type="PANTHER" id="PTHR43744:SF8">
    <property type="entry name" value="SN-GLYCEROL-3-PHOSPHATE TRANSPORT SYSTEM PERMEASE PROTEIN UGPE"/>
    <property type="match status" value="1"/>
</dbReference>
<feature type="transmembrane region" description="Helical" evidence="7">
    <location>
        <begin position="183"/>
        <end position="206"/>
    </location>
</feature>
<dbReference type="STRING" id="43928.SAMN05443636_2910"/>
<feature type="region of interest" description="Disordered" evidence="8">
    <location>
        <begin position="1"/>
        <end position="29"/>
    </location>
</feature>
<dbReference type="PANTHER" id="PTHR43744">
    <property type="entry name" value="ABC TRANSPORTER PERMEASE PROTEIN MG189-RELATED-RELATED"/>
    <property type="match status" value="1"/>
</dbReference>
<dbReference type="SUPFAM" id="SSF161098">
    <property type="entry name" value="MetI-like"/>
    <property type="match status" value="1"/>
</dbReference>
<accession>A0A1M5U4I2</accession>
<feature type="compositionally biased region" description="Basic and acidic residues" evidence="8">
    <location>
        <begin position="1"/>
        <end position="11"/>
    </location>
</feature>
<dbReference type="AlphaFoldDB" id="A0A1M5U4I2"/>
<comment type="subcellular location">
    <subcellularLocation>
        <location evidence="1 7">Cell membrane</location>
        <topology evidence="1 7">Multi-pass membrane protein</topology>
    </subcellularLocation>
</comment>
<sequence length="324" mass="34525">MTADTPTRRSGDTVANAAGSTDATGSGAVTGAATGDATAVGRGPNGLGDRLAVGAVDASTILTHLSLLAVIALMASPLVLAAVMSTQTVPQVYDVSYLWIGDAGVSKYAEVLTDYGLWRYMLNSFVMSVIVVVGKLALSLLAAMALVYYEFPYKNAVFFLVLFTLMFPVPVRIVPLFELMVDLGWSNTVLALTGPYLASATAVFLLRQHFQSIPTSVVETARLDGVGPLTFLVRVLIPMSRGMLTGLAVIEFIYAWNQYLWPLIVISDQSKQVVQVGMKYLQAVGTAGQTDWGLIMAGAMLTLLPPLAVLVAFRRPLLDTLGVK</sequence>
<name>A0A1M5U4I2_9EURY</name>
<feature type="domain" description="ABC transmembrane type-1" evidence="9">
    <location>
        <begin position="121"/>
        <end position="313"/>
    </location>
</feature>
<evidence type="ECO:0000256" key="5">
    <source>
        <dbReference type="ARBA" id="ARBA00022989"/>
    </source>
</evidence>
<proteinExistence type="inferred from homology"/>
<dbReference type="Proteomes" id="UP000184357">
    <property type="component" value="Unassembled WGS sequence"/>
</dbReference>
<evidence type="ECO:0000256" key="4">
    <source>
        <dbReference type="ARBA" id="ARBA00022692"/>
    </source>
</evidence>
<protein>
    <submittedName>
        <fullName evidence="10">Carbohydrate ABC transporter membrane protein 2, CUT1 family</fullName>
    </submittedName>
</protein>
<evidence type="ECO:0000313" key="11">
    <source>
        <dbReference type="Proteomes" id="UP000184357"/>
    </source>
</evidence>
<evidence type="ECO:0000256" key="1">
    <source>
        <dbReference type="ARBA" id="ARBA00004651"/>
    </source>
</evidence>
<evidence type="ECO:0000256" key="7">
    <source>
        <dbReference type="RuleBase" id="RU363032"/>
    </source>
</evidence>
<feature type="transmembrane region" description="Helical" evidence="7">
    <location>
        <begin position="231"/>
        <end position="256"/>
    </location>
</feature>
<gene>
    <name evidence="10" type="ORF">SAMN05443636_2910</name>
</gene>
<evidence type="ECO:0000313" key="10">
    <source>
        <dbReference type="EMBL" id="SHH57771.1"/>
    </source>
</evidence>
<dbReference type="Pfam" id="PF00528">
    <property type="entry name" value="BPD_transp_1"/>
    <property type="match status" value="1"/>
</dbReference>
<dbReference type="EMBL" id="FQWV01000009">
    <property type="protein sequence ID" value="SHH57771.1"/>
    <property type="molecule type" value="Genomic_DNA"/>
</dbReference>
<organism evidence="10 11">
    <name type="scientific">Halobaculum gomorrense</name>
    <dbReference type="NCBI Taxonomy" id="43928"/>
    <lineage>
        <taxon>Archaea</taxon>
        <taxon>Methanobacteriati</taxon>
        <taxon>Methanobacteriota</taxon>
        <taxon>Stenosarchaea group</taxon>
        <taxon>Halobacteria</taxon>
        <taxon>Halobacteriales</taxon>
        <taxon>Haloferacaceae</taxon>
        <taxon>Halobaculum</taxon>
    </lineage>
</organism>
<dbReference type="InterPro" id="IPR000515">
    <property type="entry name" value="MetI-like"/>
</dbReference>
<evidence type="ECO:0000256" key="2">
    <source>
        <dbReference type="ARBA" id="ARBA00022448"/>
    </source>
</evidence>
<keyword evidence="6 7" id="KW-0472">Membrane</keyword>
<dbReference type="GO" id="GO:0005886">
    <property type="term" value="C:plasma membrane"/>
    <property type="evidence" value="ECO:0007669"/>
    <property type="project" value="UniProtKB-SubCell"/>
</dbReference>
<evidence type="ECO:0000259" key="9">
    <source>
        <dbReference type="PROSITE" id="PS50928"/>
    </source>
</evidence>
<comment type="similarity">
    <text evidence="7">Belongs to the binding-protein-dependent transport system permease family.</text>
</comment>
<keyword evidence="3" id="KW-1003">Cell membrane</keyword>
<keyword evidence="5 7" id="KW-1133">Transmembrane helix</keyword>
<dbReference type="InterPro" id="IPR035906">
    <property type="entry name" value="MetI-like_sf"/>
</dbReference>
<feature type="compositionally biased region" description="Low complexity" evidence="8">
    <location>
        <begin position="17"/>
        <end position="29"/>
    </location>
</feature>
<keyword evidence="11" id="KW-1185">Reference proteome</keyword>
<dbReference type="CDD" id="cd06261">
    <property type="entry name" value="TM_PBP2"/>
    <property type="match status" value="1"/>
</dbReference>
<evidence type="ECO:0000256" key="8">
    <source>
        <dbReference type="SAM" id="MobiDB-lite"/>
    </source>
</evidence>